<keyword evidence="1" id="KW-0812">Transmembrane</keyword>
<feature type="transmembrane region" description="Helical" evidence="1">
    <location>
        <begin position="143"/>
        <end position="165"/>
    </location>
</feature>
<feature type="transmembrane region" description="Helical" evidence="1">
    <location>
        <begin position="252"/>
        <end position="273"/>
    </location>
</feature>
<evidence type="ECO:0000313" key="3">
    <source>
        <dbReference type="Proteomes" id="UP000638560"/>
    </source>
</evidence>
<keyword evidence="1" id="KW-0472">Membrane</keyword>
<comment type="caution">
    <text evidence="2">The sequence shown here is derived from an EMBL/GenBank/DDBJ whole genome shotgun (WGS) entry which is preliminary data.</text>
</comment>
<protein>
    <submittedName>
        <fullName evidence="2">DUF1295 domain-containing protein</fullName>
    </submittedName>
</protein>
<proteinExistence type="predicted"/>
<dbReference type="RefSeq" id="WP_196206433.1">
    <property type="nucleotide sequence ID" value="NZ_JADPUN010000405.1"/>
</dbReference>
<feature type="transmembrane region" description="Helical" evidence="1">
    <location>
        <begin position="74"/>
        <end position="91"/>
    </location>
</feature>
<dbReference type="EMBL" id="JADPUN010000405">
    <property type="protein sequence ID" value="MBF9134966.1"/>
    <property type="molecule type" value="Genomic_DNA"/>
</dbReference>
<feature type="transmembrane region" description="Helical" evidence="1">
    <location>
        <begin position="46"/>
        <end position="67"/>
    </location>
</feature>
<feature type="transmembrane region" description="Helical" evidence="1">
    <location>
        <begin position="21"/>
        <end position="40"/>
    </location>
</feature>
<dbReference type="Pfam" id="PF06966">
    <property type="entry name" value="DUF1295"/>
    <property type="match status" value="1"/>
</dbReference>
<reference evidence="2 3" key="1">
    <citation type="submission" date="2020-11" db="EMBL/GenBank/DDBJ databases">
        <title>A novel isolate from a Black sea contaminated sediment with potential to produce alkanes: Plantactinospora alkalitolerans sp. nov.</title>
        <authorList>
            <person name="Carro L."/>
            <person name="Veyisoglu A."/>
            <person name="Guven K."/>
            <person name="Schumann P."/>
            <person name="Klenk H.-P."/>
            <person name="Sahin N."/>
        </authorList>
    </citation>
    <scope>NUCLEOTIDE SEQUENCE [LARGE SCALE GENOMIC DNA]</scope>
    <source>
        <strain evidence="2 3">S1510</strain>
    </source>
</reference>
<gene>
    <name evidence="2" type="ORF">I0C86_39500</name>
</gene>
<accession>A0ABS0H917</accession>
<dbReference type="Gene3D" id="1.20.120.1630">
    <property type="match status" value="1"/>
</dbReference>
<organism evidence="2 3">
    <name type="scientific">Plantactinospora alkalitolerans</name>
    <dbReference type="NCBI Taxonomy" id="2789879"/>
    <lineage>
        <taxon>Bacteria</taxon>
        <taxon>Bacillati</taxon>
        <taxon>Actinomycetota</taxon>
        <taxon>Actinomycetes</taxon>
        <taxon>Micromonosporales</taxon>
        <taxon>Micromonosporaceae</taxon>
        <taxon>Plantactinospora</taxon>
    </lineage>
</organism>
<dbReference type="PROSITE" id="PS50244">
    <property type="entry name" value="S5A_REDUCTASE"/>
    <property type="match status" value="1"/>
</dbReference>
<evidence type="ECO:0000313" key="2">
    <source>
        <dbReference type="EMBL" id="MBF9134966.1"/>
    </source>
</evidence>
<dbReference type="PANTHER" id="PTHR32251">
    <property type="entry name" value="3-OXO-5-ALPHA-STEROID 4-DEHYDROGENASE"/>
    <property type="match status" value="1"/>
</dbReference>
<dbReference type="Proteomes" id="UP000638560">
    <property type="component" value="Unassembled WGS sequence"/>
</dbReference>
<feature type="transmembrane region" description="Helical" evidence="1">
    <location>
        <begin position="97"/>
        <end position="122"/>
    </location>
</feature>
<sequence>MRTYRIGGALAEVSRPVSLGVVGGIYLVAGFGGVLTWLLAGARHPLTGALYADVVATLLVFAASMVLRNASVYDPYWSVAPPLIMIGWIVSADDGVVLRQFLVTALVTVWALRLTANWAGGWSGLRHEDWRYRQLRAQTRGRLPWWLVSLGGIQSMPTLVVFAGLLPGWPAVAGDRALGPLDVVAVLVAAGAIGLEAIADDQLRRFTADPANRGRICDRGLWRYSRHPNYLGEIAFWWGLWLFGLAADPTWWWTVAGPLVVLTLFVGATIPLMERRSLDRRPGYAAHRREVPMLFPRPTIRRRIPG</sequence>
<feature type="transmembrane region" description="Helical" evidence="1">
    <location>
        <begin position="229"/>
        <end position="246"/>
    </location>
</feature>
<feature type="transmembrane region" description="Helical" evidence="1">
    <location>
        <begin position="177"/>
        <end position="198"/>
    </location>
</feature>
<keyword evidence="1" id="KW-1133">Transmembrane helix</keyword>
<dbReference type="PANTHER" id="PTHR32251:SF23">
    <property type="entry name" value="3-OXO-5-ALPHA-STEROID 4-DEHYDROGENASE (DUF1295)"/>
    <property type="match status" value="1"/>
</dbReference>
<keyword evidence="3" id="KW-1185">Reference proteome</keyword>
<dbReference type="InterPro" id="IPR010721">
    <property type="entry name" value="UstE-like"/>
</dbReference>
<name>A0ABS0H917_9ACTN</name>
<evidence type="ECO:0000256" key="1">
    <source>
        <dbReference type="SAM" id="Phobius"/>
    </source>
</evidence>